<evidence type="ECO:0000256" key="1">
    <source>
        <dbReference type="SAM" id="MobiDB-lite"/>
    </source>
</evidence>
<feature type="region of interest" description="Disordered" evidence="1">
    <location>
        <begin position="249"/>
        <end position="269"/>
    </location>
</feature>
<dbReference type="EMBL" id="AP017372">
    <property type="protein sequence ID" value="BAU58248.1"/>
    <property type="molecule type" value="Genomic_DNA"/>
</dbReference>
<organism evidence="3 4">
    <name type="scientific">Halorhodospira halochloris</name>
    <name type="common">Ectothiorhodospira halochloris</name>
    <dbReference type="NCBI Taxonomy" id="1052"/>
    <lineage>
        <taxon>Bacteria</taxon>
        <taxon>Pseudomonadati</taxon>
        <taxon>Pseudomonadota</taxon>
        <taxon>Gammaproteobacteria</taxon>
        <taxon>Chromatiales</taxon>
        <taxon>Ectothiorhodospiraceae</taxon>
        <taxon>Halorhodospira</taxon>
    </lineage>
</organism>
<dbReference type="AlphaFoldDB" id="A0A0X8XBA8"/>
<sequence>MKLRQLKRVLILASLPTLGLGSALIGAAELPESGSARYWIQDGGEWRGYETLIWDYPEADTFRLERVRELRQRPAVGRDYEGDRRIIMTREISEGTLEGAVAQPQTYEIRRATVFQSADEYDPDTAFDDAEEEVILQVRFTADEGELEENEIAAPPDALDPISHRWQVMQQALEGSRHERIAHEVVNEEGETEEIVFHIEGRQTVRTHAGTFRTIRLTRKMPGQQRAVRWYMAEGWAGLPVRTVDARTERRAERTRLEKINSGTPEQEG</sequence>
<name>A0A0X8XBA8_HALHR</name>
<feature type="compositionally biased region" description="Basic and acidic residues" evidence="1">
    <location>
        <begin position="249"/>
        <end position="259"/>
    </location>
</feature>
<evidence type="ECO:0000313" key="4">
    <source>
        <dbReference type="Proteomes" id="UP000218890"/>
    </source>
</evidence>
<evidence type="ECO:0008006" key="5">
    <source>
        <dbReference type="Google" id="ProtNLM"/>
    </source>
</evidence>
<feature type="signal peptide" evidence="2">
    <location>
        <begin position="1"/>
        <end position="27"/>
    </location>
</feature>
<feature type="chain" id="PRO_5007071632" description="DUF3108 domain-containing protein" evidence="2">
    <location>
        <begin position="28"/>
        <end position="269"/>
    </location>
</feature>
<proteinExistence type="predicted"/>
<evidence type="ECO:0000256" key="2">
    <source>
        <dbReference type="SAM" id="SignalP"/>
    </source>
</evidence>
<dbReference type="Proteomes" id="UP000218890">
    <property type="component" value="Chromosome"/>
</dbReference>
<accession>A0A0X8XBA8</accession>
<gene>
    <name evidence="3" type="ORF">HH1059_15410</name>
</gene>
<dbReference type="KEGG" id="hhk:HH1059_15410"/>
<evidence type="ECO:0000313" key="3">
    <source>
        <dbReference type="EMBL" id="BAU58248.1"/>
    </source>
</evidence>
<keyword evidence="4" id="KW-1185">Reference proteome</keyword>
<protein>
    <recommendedName>
        <fullName evidence="5">DUF3108 domain-containing protein</fullName>
    </recommendedName>
</protein>
<reference evidence="3" key="1">
    <citation type="submission" date="2016-02" db="EMBL/GenBank/DDBJ databases">
        <title>Halorhodospira halochloris DSM-1059 complete genome, version 2.</title>
        <authorList>
            <person name="Tsukatani Y."/>
        </authorList>
    </citation>
    <scope>NUCLEOTIDE SEQUENCE</scope>
    <source>
        <strain evidence="3">DSM 1059</strain>
    </source>
</reference>
<keyword evidence="2" id="KW-0732">Signal</keyword>